<dbReference type="AlphaFoldDB" id="A0A0W8E664"/>
<gene>
    <name evidence="1" type="ORF">ASZ90_018463</name>
</gene>
<protein>
    <submittedName>
        <fullName evidence="1">Uncharacterized protein</fullName>
    </submittedName>
</protein>
<evidence type="ECO:0000313" key="1">
    <source>
        <dbReference type="EMBL" id="KUG04101.1"/>
    </source>
</evidence>
<accession>A0A0W8E664</accession>
<sequence>MYAGSSFVQQILKNHFDIKNDPPLVTHSSTSLIFNSQPA</sequence>
<dbReference type="EMBL" id="LNQE01001858">
    <property type="protein sequence ID" value="KUG04101.1"/>
    <property type="molecule type" value="Genomic_DNA"/>
</dbReference>
<comment type="caution">
    <text evidence="1">The sequence shown here is derived from an EMBL/GenBank/DDBJ whole genome shotgun (WGS) entry which is preliminary data.</text>
</comment>
<organism evidence="1">
    <name type="scientific">hydrocarbon metagenome</name>
    <dbReference type="NCBI Taxonomy" id="938273"/>
    <lineage>
        <taxon>unclassified sequences</taxon>
        <taxon>metagenomes</taxon>
        <taxon>ecological metagenomes</taxon>
    </lineage>
</organism>
<proteinExistence type="predicted"/>
<reference evidence="1" key="1">
    <citation type="journal article" date="2015" name="Proc. Natl. Acad. Sci. U.S.A.">
        <title>Networks of energetic and metabolic interactions define dynamics in microbial communities.</title>
        <authorList>
            <person name="Embree M."/>
            <person name="Liu J.K."/>
            <person name="Al-Bassam M.M."/>
            <person name="Zengler K."/>
        </authorList>
    </citation>
    <scope>NUCLEOTIDE SEQUENCE</scope>
</reference>
<name>A0A0W8E664_9ZZZZ</name>